<feature type="domain" description="Enoyl reductase (ER)" evidence="7">
    <location>
        <begin position="9"/>
        <end position="366"/>
    </location>
</feature>
<keyword evidence="4" id="KW-0862">Zinc</keyword>
<evidence type="ECO:0000256" key="3">
    <source>
        <dbReference type="ARBA" id="ARBA00022723"/>
    </source>
</evidence>
<dbReference type="GO" id="GO:0046872">
    <property type="term" value="F:metal ion binding"/>
    <property type="evidence" value="ECO:0007669"/>
    <property type="project" value="UniProtKB-KW"/>
</dbReference>
<evidence type="ECO:0000256" key="6">
    <source>
        <dbReference type="SAM" id="MobiDB-lite"/>
    </source>
</evidence>
<evidence type="ECO:0000256" key="5">
    <source>
        <dbReference type="ARBA" id="ARBA00023002"/>
    </source>
</evidence>
<keyword evidence="5" id="KW-0560">Oxidoreductase</keyword>
<proteinExistence type="inferred from homology"/>
<dbReference type="RefSeq" id="WP_136059766.1">
    <property type="nucleotide sequence ID" value="NZ_CAAHFH010000001.1"/>
</dbReference>
<dbReference type="Pfam" id="PF00107">
    <property type="entry name" value="ADH_zinc_N"/>
    <property type="match status" value="1"/>
</dbReference>
<feature type="region of interest" description="Disordered" evidence="6">
    <location>
        <begin position="374"/>
        <end position="398"/>
    </location>
</feature>
<dbReference type="PANTHER" id="PTHR43350">
    <property type="entry name" value="NAD-DEPENDENT ALCOHOL DEHYDROGENASE"/>
    <property type="match status" value="1"/>
</dbReference>
<dbReference type="PANTHER" id="PTHR43350:SF19">
    <property type="entry name" value="D-GULOSIDE 3-DEHYDROGENASE"/>
    <property type="match status" value="1"/>
</dbReference>
<evidence type="ECO:0000256" key="4">
    <source>
        <dbReference type="ARBA" id="ARBA00022833"/>
    </source>
</evidence>
<dbReference type="SUPFAM" id="SSF50129">
    <property type="entry name" value="GroES-like"/>
    <property type="match status" value="1"/>
</dbReference>
<accession>A0A6C2UEG4</accession>
<evidence type="ECO:0000313" key="8">
    <source>
        <dbReference type="EMBL" id="VGO18263.1"/>
    </source>
</evidence>
<dbReference type="InterPro" id="IPR013149">
    <property type="entry name" value="ADH-like_C"/>
</dbReference>
<dbReference type="Pfam" id="PF01408">
    <property type="entry name" value="GFO_IDH_MocA"/>
    <property type="match status" value="1"/>
</dbReference>
<dbReference type="Proteomes" id="UP000346198">
    <property type="component" value="Unassembled WGS sequence"/>
</dbReference>
<evidence type="ECO:0000256" key="2">
    <source>
        <dbReference type="ARBA" id="ARBA00008072"/>
    </source>
</evidence>
<name>A0A6C2UEG4_9BACT</name>
<feature type="compositionally biased region" description="Polar residues" evidence="6">
    <location>
        <begin position="386"/>
        <end position="396"/>
    </location>
</feature>
<evidence type="ECO:0000256" key="1">
    <source>
        <dbReference type="ARBA" id="ARBA00001947"/>
    </source>
</evidence>
<organism evidence="8 9">
    <name type="scientific">Pontiella sulfatireligans</name>
    <dbReference type="NCBI Taxonomy" id="2750658"/>
    <lineage>
        <taxon>Bacteria</taxon>
        <taxon>Pseudomonadati</taxon>
        <taxon>Kiritimatiellota</taxon>
        <taxon>Kiritimatiellia</taxon>
        <taxon>Kiritimatiellales</taxon>
        <taxon>Pontiellaceae</taxon>
        <taxon>Pontiella</taxon>
    </lineage>
</organism>
<dbReference type="InterPro" id="IPR020843">
    <property type="entry name" value="ER"/>
</dbReference>
<gene>
    <name evidence="8" type="ORF">SCARR_00315</name>
</gene>
<reference evidence="8 9" key="1">
    <citation type="submission" date="2019-04" db="EMBL/GenBank/DDBJ databases">
        <authorList>
            <person name="Van Vliet M D."/>
        </authorList>
    </citation>
    <scope>NUCLEOTIDE SEQUENCE [LARGE SCALE GENOMIC DNA]</scope>
    <source>
        <strain evidence="8 9">F21</strain>
    </source>
</reference>
<dbReference type="Gene3D" id="3.30.360.10">
    <property type="entry name" value="Dihydrodipicolinate Reductase, domain 2"/>
    <property type="match status" value="1"/>
</dbReference>
<dbReference type="EMBL" id="CAAHFH010000001">
    <property type="protein sequence ID" value="VGO18263.1"/>
    <property type="molecule type" value="Genomic_DNA"/>
</dbReference>
<dbReference type="AlphaFoldDB" id="A0A6C2UEG4"/>
<dbReference type="GO" id="GO:0000166">
    <property type="term" value="F:nucleotide binding"/>
    <property type="evidence" value="ECO:0007669"/>
    <property type="project" value="InterPro"/>
</dbReference>
<dbReference type="InterPro" id="IPR000683">
    <property type="entry name" value="Gfo/Idh/MocA-like_OxRdtase_N"/>
</dbReference>
<dbReference type="InterPro" id="IPR011032">
    <property type="entry name" value="GroES-like_sf"/>
</dbReference>
<dbReference type="GO" id="GO:0016491">
    <property type="term" value="F:oxidoreductase activity"/>
    <property type="evidence" value="ECO:0007669"/>
    <property type="project" value="UniProtKB-KW"/>
</dbReference>
<evidence type="ECO:0000259" key="7">
    <source>
        <dbReference type="SMART" id="SM00829"/>
    </source>
</evidence>
<protein>
    <submittedName>
        <fullName evidence="8">D-arabitol-phosphate dehydrogenase</fullName>
    </submittedName>
</protein>
<comment type="similarity">
    <text evidence="2">Belongs to the zinc-containing alcohol dehydrogenase family.</text>
</comment>
<dbReference type="Pfam" id="PF22725">
    <property type="entry name" value="GFO_IDH_MocA_C3"/>
    <property type="match status" value="1"/>
</dbReference>
<dbReference type="SMART" id="SM00829">
    <property type="entry name" value="PKS_ER"/>
    <property type="match status" value="1"/>
</dbReference>
<comment type="cofactor">
    <cofactor evidence="1">
        <name>Zn(2+)</name>
        <dbReference type="ChEBI" id="CHEBI:29105"/>
    </cofactor>
</comment>
<dbReference type="SUPFAM" id="SSF55347">
    <property type="entry name" value="Glyceraldehyde-3-phosphate dehydrogenase-like, C-terminal domain"/>
    <property type="match status" value="1"/>
</dbReference>
<evidence type="ECO:0000313" key="9">
    <source>
        <dbReference type="Proteomes" id="UP000346198"/>
    </source>
</evidence>
<dbReference type="Gene3D" id="3.90.180.10">
    <property type="entry name" value="Medium-chain alcohol dehydrogenases, catalytic domain"/>
    <property type="match status" value="1"/>
</dbReference>
<dbReference type="SUPFAM" id="SSF51735">
    <property type="entry name" value="NAD(P)-binding Rossmann-fold domains"/>
    <property type="match status" value="2"/>
</dbReference>
<sequence length="720" mass="78415">MKQIVFKSGEVLCVEVPAPQLQPRQILVDTHASCISPGTEMSGLAGSGKSLWQKAKENPDKLRKAFERMKTEGVLSVLNQAQANQESETPCGYSAAGVVVEVGSEANGYSKGMRVAIAGAGFANHAEVATVPVNLAMSIPENVTLEEASTCAIGGIALQGIRRADVSLGDFVVVIGCGAIGLLTVQMLRAAGCRVIGIDLDAKRLELAKKLGAEFVFNPAQENVVQKVTQVTNGQGADRVILTVASSSSQPLRQAFEMSRRKGRVVLVGVVGMELERGLMYKKELDFVISTSYGPGRYDEQYEQKGIDYPYGYVRWTEQRNMQAYLQMIADGSVRLSGIVHSTYPITQAEDAYQALKSEEKPLLVLLSYPAEEQAAGGQRSETRDQTTTNNQQPATSWIPPSDGILKVGLAGVGAFVQGMHIPNLKALGGQYAVRSVFDLTGVAGRQAARQLPDANVQIETDYDQFLKSDIDMVLIGTRHNSHAELTMKALKAGKAVFVEKPMCITRDEFEKLGEVIEATEAPFMVGYNRRFAPAVQEIHKITDKRVNPLVVHYTMNAGYVPYDAWVHADEGGGRIIGEGCHIFDLFRSLTRSKAISVSVDGIQPKTSAIRASDNMVATVKYADGSICTLLYSSLGSKDAPKERMEVFCDEQLFVLNDYMKLDSYGASCNWEAKPADKGHLVELEFFAAEVMAGNRFPIPLEEMVETWLISRQVADQLTA</sequence>
<keyword evidence="9" id="KW-1185">Reference proteome</keyword>
<dbReference type="InterPro" id="IPR036291">
    <property type="entry name" value="NAD(P)-bd_dom_sf"/>
</dbReference>
<dbReference type="Gene3D" id="3.40.50.720">
    <property type="entry name" value="NAD(P)-binding Rossmann-like Domain"/>
    <property type="match status" value="2"/>
</dbReference>
<dbReference type="InterPro" id="IPR055170">
    <property type="entry name" value="GFO_IDH_MocA-like_dom"/>
</dbReference>
<keyword evidence="3" id="KW-0479">Metal-binding</keyword>
<dbReference type="CDD" id="cd08255">
    <property type="entry name" value="2-desacetyl-2-hydroxyethyl_bacteriochlorophyllide_like"/>
    <property type="match status" value="1"/>
</dbReference>